<dbReference type="InterPro" id="IPR021555">
    <property type="entry name" value="DUF3000"/>
</dbReference>
<dbReference type="AlphaFoldDB" id="A0A645BU59"/>
<gene>
    <name evidence="1" type="ORF">SDC9_115671</name>
</gene>
<evidence type="ECO:0000313" key="1">
    <source>
        <dbReference type="EMBL" id="MPM68737.1"/>
    </source>
</evidence>
<sequence>MPTPFQRVVADLRAHLWRPGLVIEEIPSPQRVAPYAVAVSADLTIRDQELGSGRLVILHDPDGIDAWQGTFRVVAYAKGAMDPEMVTDTMLADVGWSWLLEALGSHQAAYVAPSGNVACTWSRSFGGLQEQPSQAEMEIRASWTPRLDLDGGGIEAHLDAFAELLCATCGIPPLPDGVVMMTPLRQRSQER</sequence>
<accession>A0A645BU59</accession>
<protein>
    <recommendedName>
        <fullName evidence="2">DUF3000 domain-containing protein</fullName>
    </recommendedName>
</protein>
<dbReference type="EMBL" id="VSSQ01022431">
    <property type="protein sequence ID" value="MPM68737.1"/>
    <property type="molecule type" value="Genomic_DNA"/>
</dbReference>
<reference evidence="1" key="1">
    <citation type="submission" date="2019-08" db="EMBL/GenBank/DDBJ databases">
        <authorList>
            <person name="Kucharzyk K."/>
            <person name="Murdoch R.W."/>
            <person name="Higgins S."/>
            <person name="Loffler F."/>
        </authorList>
    </citation>
    <scope>NUCLEOTIDE SEQUENCE</scope>
</reference>
<name>A0A645BU59_9ZZZZ</name>
<comment type="caution">
    <text evidence="1">The sequence shown here is derived from an EMBL/GenBank/DDBJ whole genome shotgun (WGS) entry which is preliminary data.</text>
</comment>
<proteinExistence type="predicted"/>
<organism evidence="1">
    <name type="scientific">bioreactor metagenome</name>
    <dbReference type="NCBI Taxonomy" id="1076179"/>
    <lineage>
        <taxon>unclassified sequences</taxon>
        <taxon>metagenomes</taxon>
        <taxon>ecological metagenomes</taxon>
    </lineage>
</organism>
<evidence type="ECO:0008006" key="2">
    <source>
        <dbReference type="Google" id="ProtNLM"/>
    </source>
</evidence>
<dbReference type="Pfam" id="PF11452">
    <property type="entry name" value="DUF3000"/>
    <property type="match status" value="1"/>
</dbReference>